<dbReference type="Proteomes" id="UP000057609">
    <property type="component" value="Chromosome"/>
</dbReference>
<sequence length="79" mass="8986">MNVNTVLESLKQDNQIAEFDRLRDADFIEGCYLSPDVTKAELLERAHSAWGKIDDETRALGYCLNRIREIDEAEQAEAA</sequence>
<name>A0A0B5BJJ3_9BACT</name>
<organism evidence="1 2">
    <name type="scientific">Geobacter pickeringii</name>
    <dbReference type="NCBI Taxonomy" id="345632"/>
    <lineage>
        <taxon>Bacteria</taxon>
        <taxon>Pseudomonadati</taxon>
        <taxon>Thermodesulfobacteriota</taxon>
        <taxon>Desulfuromonadia</taxon>
        <taxon>Geobacterales</taxon>
        <taxon>Geobacteraceae</taxon>
        <taxon>Geobacter</taxon>
    </lineage>
</organism>
<evidence type="ECO:0000313" key="2">
    <source>
        <dbReference type="Proteomes" id="UP000057609"/>
    </source>
</evidence>
<gene>
    <name evidence="1" type="ORF">GPICK_16020</name>
</gene>
<dbReference type="EMBL" id="CP009788">
    <property type="protein sequence ID" value="AJE04675.1"/>
    <property type="molecule type" value="Genomic_DNA"/>
</dbReference>
<accession>A0A0B5BJJ3</accession>
<dbReference type="RefSeq" id="WP_039744889.1">
    <property type="nucleotide sequence ID" value="NZ_CP009788.1"/>
</dbReference>
<dbReference type="AlphaFoldDB" id="A0A0B5BJJ3"/>
<protein>
    <submittedName>
        <fullName evidence="1">Uncharacterized protein</fullName>
    </submittedName>
</protein>
<proteinExistence type="predicted"/>
<dbReference type="HOGENOM" id="CLU_2601065_0_0_7"/>
<keyword evidence="2" id="KW-1185">Reference proteome</keyword>
<reference evidence="1 2" key="1">
    <citation type="journal article" date="2015" name="Genome Announc.">
        <title>Complete Genome of Geobacter pickeringii G13T, a Metal-Reducing Isolate from Sedimentary Kaolin Deposits.</title>
        <authorList>
            <person name="Badalamenti J.P."/>
            <person name="Bond D.R."/>
        </authorList>
    </citation>
    <scope>NUCLEOTIDE SEQUENCE [LARGE SCALE GENOMIC DNA]</scope>
    <source>
        <strain evidence="1 2">G13</strain>
    </source>
</reference>
<evidence type="ECO:0000313" key="1">
    <source>
        <dbReference type="EMBL" id="AJE04675.1"/>
    </source>
</evidence>
<dbReference type="KEGG" id="gpi:GPICK_16020"/>